<comment type="caution">
    <text evidence="2">The sequence shown here is derived from an EMBL/GenBank/DDBJ whole genome shotgun (WGS) entry which is preliminary data.</text>
</comment>
<name>A0ABW7Q317_9MICO</name>
<feature type="domain" description="M23ase beta-sheet core" evidence="1">
    <location>
        <begin position="105"/>
        <end position="162"/>
    </location>
</feature>
<dbReference type="PANTHER" id="PTHR21666:SF270">
    <property type="entry name" value="MUREIN HYDROLASE ACTIVATOR ENVC"/>
    <property type="match status" value="1"/>
</dbReference>
<dbReference type="Proteomes" id="UP001610861">
    <property type="component" value="Unassembled WGS sequence"/>
</dbReference>
<evidence type="ECO:0000313" key="2">
    <source>
        <dbReference type="EMBL" id="MFH8249215.1"/>
    </source>
</evidence>
<accession>A0ABW7Q317</accession>
<dbReference type="Gene3D" id="2.70.70.10">
    <property type="entry name" value="Glucose Permease (Domain IIA)"/>
    <property type="match status" value="1"/>
</dbReference>
<dbReference type="EC" id="3.4.-.-" evidence="2"/>
<dbReference type="PANTHER" id="PTHR21666">
    <property type="entry name" value="PEPTIDASE-RELATED"/>
    <property type="match status" value="1"/>
</dbReference>
<evidence type="ECO:0000259" key="1">
    <source>
        <dbReference type="Pfam" id="PF01551"/>
    </source>
</evidence>
<gene>
    <name evidence="2" type="ORF">ACH3VR_02450</name>
</gene>
<reference evidence="2 3" key="1">
    <citation type="submission" date="2024-09" db="EMBL/GenBank/DDBJ databases">
        <authorList>
            <person name="Pan X."/>
        </authorList>
    </citation>
    <scope>NUCLEOTIDE SEQUENCE [LARGE SCALE GENOMIC DNA]</scope>
    <source>
        <strain evidence="2 3">B2969</strain>
    </source>
</reference>
<keyword evidence="3" id="KW-1185">Reference proteome</keyword>
<dbReference type="Pfam" id="PF01551">
    <property type="entry name" value="Peptidase_M23"/>
    <property type="match status" value="1"/>
</dbReference>
<dbReference type="GO" id="GO:0016787">
    <property type="term" value="F:hydrolase activity"/>
    <property type="evidence" value="ECO:0007669"/>
    <property type="project" value="UniProtKB-KW"/>
</dbReference>
<keyword evidence="2" id="KW-0378">Hydrolase</keyword>
<organism evidence="2 3">
    <name type="scientific">Microbacterium alkaliflavum</name>
    <dbReference type="NCBI Taxonomy" id="3248839"/>
    <lineage>
        <taxon>Bacteria</taxon>
        <taxon>Bacillati</taxon>
        <taxon>Actinomycetota</taxon>
        <taxon>Actinomycetes</taxon>
        <taxon>Micrococcales</taxon>
        <taxon>Microbacteriaceae</taxon>
        <taxon>Microbacterium</taxon>
    </lineage>
</organism>
<sequence length="207" mass="22265">MALNSPADRVPSHGSDLFGTTYAIDFVAVGERRSTGPRDWRTLFGSEPPERFRAFGRPILAPVAGRVVAVHDGETDHEARRSILTLLPYLLTQGSRAAQGPPAIAGNHVVIAAGEDGPFVLVAHLRRGTVRAQVGHDVAAGETLAECGNSGNSTQPHVHVQATDSMHWDTTRGLPIAFADRAGEPWMPRTREVFETAYPSTARSADR</sequence>
<protein>
    <submittedName>
        <fullName evidence="2">M23 family metallopeptidase</fullName>
        <ecNumber evidence="2">3.4.-.-</ecNumber>
    </submittedName>
</protein>
<dbReference type="InterPro" id="IPR016047">
    <property type="entry name" value="M23ase_b-sheet_dom"/>
</dbReference>
<dbReference type="SUPFAM" id="SSF51261">
    <property type="entry name" value="Duplicated hybrid motif"/>
    <property type="match status" value="1"/>
</dbReference>
<dbReference type="InterPro" id="IPR050570">
    <property type="entry name" value="Cell_wall_metabolism_enzyme"/>
</dbReference>
<dbReference type="CDD" id="cd12797">
    <property type="entry name" value="M23_peptidase"/>
    <property type="match status" value="1"/>
</dbReference>
<proteinExistence type="predicted"/>
<dbReference type="InterPro" id="IPR011055">
    <property type="entry name" value="Dup_hybrid_motif"/>
</dbReference>
<evidence type="ECO:0000313" key="3">
    <source>
        <dbReference type="Proteomes" id="UP001610861"/>
    </source>
</evidence>
<dbReference type="EMBL" id="JBIQWL010000001">
    <property type="protein sequence ID" value="MFH8249215.1"/>
    <property type="molecule type" value="Genomic_DNA"/>
</dbReference>
<dbReference type="RefSeq" id="WP_396639158.1">
    <property type="nucleotide sequence ID" value="NZ_JBIQWL010000001.1"/>
</dbReference>